<name>A0A517KVT9_9PEZI</name>
<dbReference type="GO" id="GO:0140053">
    <property type="term" value="P:mitochondrial gene expression"/>
    <property type="evidence" value="ECO:0007669"/>
    <property type="project" value="UniProtKB-UniRule"/>
</dbReference>
<accession>A0A517KVT9</accession>
<proteinExistence type="inferred from homology"/>
<evidence type="ECO:0000256" key="3">
    <source>
        <dbReference type="ARBA" id="ARBA00010787"/>
    </source>
</evidence>
<dbReference type="OrthoDB" id="107372at2759"/>
<evidence type="ECO:0000256" key="6">
    <source>
        <dbReference type="ARBA" id="ARBA00023128"/>
    </source>
</evidence>
<protein>
    <recommendedName>
        <fullName evidence="8">ATPase synthesis protein 25</fullName>
    </recommendedName>
</protein>
<keyword evidence="6 8" id="KW-0496">Mitochondrion</keyword>
<comment type="subcellular location">
    <subcellularLocation>
        <location evidence="2 8">Mitochondrion inner membrane</location>
        <topology evidence="2 8">Peripheral membrane protein</topology>
        <orientation evidence="2 8">Matrix side</orientation>
    </subcellularLocation>
</comment>
<dbReference type="Gene3D" id="3.30.460.10">
    <property type="entry name" value="Beta Polymerase, domain 2"/>
    <property type="match status" value="1"/>
</dbReference>
<dbReference type="GO" id="GO:0048255">
    <property type="term" value="P:mRNA stabilization"/>
    <property type="evidence" value="ECO:0007669"/>
    <property type="project" value="TreeGrafter"/>
</dbReference>
<organism evidence="10 11">
    <name type="scientific">Venturia effusa</name>
    <dbReference type="NCBI Taxonomy" id="50376"/>
    <lineage>
        <taxon>Eukaryota</taxon>
        <taxon>Fungi</taxon>
        <taxon>Dikarya</taxon>
        <taxon>Ascomycota</taxon>
        <taxon>Pezizomycotina</taxon>
        <taxon>Dothideomycetes</taxon>
        <taxon>Pleosporomycetidae</taxon>
        <taxon>Venturiales</taxon>
        <taxon>Venturiaceae</taxon>
        <taxon>Venturia</taxon>
    </lineage>
</organism>
<evidence type="ECO:0000256" key="9">
    <source>
        <dbReference type="SAM" id="MobiDB-lite"/>
    </source>
</evidence>
<evidence type="ECO:0000256" key="1">
    <source>
        <dbReference type="ARBA" id="ARBA00003470"/>
    </source>
</evidence>
<dbReference type="GO" id="GO:0005743">
    <property type="term" value="C:mitochondrial inner membrane"/>
    <property type="evidence" value="ECO:0007669"/>
    <property type="project" value="UniProtKB-SubCell"/>
</dbReference>
<evidence type="ECO:0000256" key="4">
    <source>
        <dbReference type="ARBA" id="ARBA00022792"/>
    </source>
</evidence>
<dbReference type="PANTHER" id="PTHR28087">
    <property type="entry name" value="ATPASE SYNTHESIS PROTEIN 25, MITOCHONDRIAL"/>
    <property type="match status" value="1"/>
</dbReference>
<evidence type="ECO:0000256" key="5">
    <source>
        <dbReference type="ARBA" id="ARBA00022946"/>
    </source>
</evidence>
<dbReference type="Proteomes" id="UP000316270">
    <property type="component" value="Chromosome 1"/>
</dbReference>
<keyword evidence="11" id="KW-1185">Reference proteome</keyword>
<reference evidence="10 11" key="1">
    <citation type="submission" date="2019-07" db="EMBL/GenBank/DDBJ databases">
        <title>Finished genome of Venturia effusa.</title>
        <authorList>
            <person name="Young C.A."/>
            <person name="Cox M.P."/>
            <person name="Ganley A.R.D."/>
            <person name="David W.J."/>
        </authorList>
    </citation>
    <scope>NUCLEOTIDE SEQUENCE [LARGE SCALE GENOMIC DNA]</scope>
    <source>
        <strain evidence="11">albino</strain>
    </source>
</reference>
<keyword evidence="7 8" id="KW-0472">Membrane</keyword>
<dbReference type="InterPro" id="IPR043519">
    <property type="entry name" value="NT_sf"/>
</dbReference>
<comment type="function">
    <text evidence="8">Mitochondrial mRNA stabilization factor.</text>
</comment>
<evidence type="ECO:0000313" key="10">
    <source>
        <dbReference type="EMBL" id="QDS67504.1"/>
    </source>
</evidence>
<evidence type="ECO:0000256" key="8">
    <source>
        <dbReference type="RuleBase" id="RU367062"/>
    </source>
</evidence>
<dbReference type="InterPro" id="IPR040152">
    <property type="entry name" value="Atp25"/>
</dbReference>
<evidence type="ECO:0000256" key="2">
    <source>
        <dbReference type="ARBA" id="ARBA00004443"/>
    </source>
</evidence>
<evidence type="ECO:0000313" key="11">
    <source>
        <dbReference type="Proteomes" id="UP000316270"/>
    </source>
</evidence>
<evidence type="ECO:0000256" key="7">
    <source>
        <dbReference type="ARBA" id="ARBA00023136"/>
    </source>
</evidence>
<dbReference type="PANTHER" id="PTHR28087:SF1">
    <property type="entry name" value="ATPASE SYNTHESIS PROTEIN 25, MITOCHONDRIAL"/>
    <property type="match status" value="1"/>
</dbReference>
<feature type="region of interest" description="Disordered" evidence="9">
    <location>
        <begin position="212"/>
        <end position="245"/>
    </location>
</feature>
<comment type="similarity">
    <text evidence="3 8">Belongs to the ATP25 family.</text>
</comment>
<comment type="function">
    <text evidence="1">Probable mitochondrial mRNA stabilization factor.</text>
</comment>
<dbReference type="AlphaFoldDB" id="A0A517KVT9"/>
<gene>
    <name evidence="10" type="primary">ATP25</name>
    <name evidence="10" type="ORF">FKW77_001506</name>
</gene>
<dbReference type="EMBL" id="CP042185">
    <property type="protein sequence ID" value="QDS67504.1"/>
    <property type="molecule type" value="Genomic_DNA"/>
</dbReference>
<sequence>MAERQKLPEMPPEPPPELAAILQHLSVDIGLDYLTLLDLRSLDPPPALGANLLMIIGTARSEKHLHVSADRFCRYLRTSHKLRPYADGLLGRNEIKLKMRRKNRRAKLMANAGVISPENVDDGIRTGWVCVHAGQIEPAEGAQKEVRPIEGFVGFGSETNKVTIVVQMLTEEKREELDLESLWNTFLSRNIRRQSYRHEGEGEFEAALEAGTAHPIEPGSSDRTLEHDITDWDSGNAKMEEAKAG</sequence>
<dbReference type="FunFam" id="3.30.460.10:FF:000044">
    <property type="entry name" value="ATPase synthesis protein 25, mitochondrial"/>
    <property type="match status" value="1"/>
</dbReference>
<keyword evidence="5 8" id="KW-0809">Transit peptide</keyword>
<dbReference type="STRING" id="50376.A0A517KVT9"/>
<keyword evidence="4 8" id="KW-0999">Mitochondrion inner membrane</keyword>